<evidence type="ECO:0000256" key="1">
    <source>
        <dbReference type="SAM" id="SignalP"/>
    </source>
</evidence>
<dbReference type="PROSITE" id="PS51257">
    <property type="entry name" value="PROKAR_LIPOPROTEIN"/>
    <property type="match status" value="1"/>
</dbReference>
<feature type="chain" id="PRO_5032734147" description="Lipoprotein" evidence="1">
    <location>
        <begin position="22"/>
        <end position="185"/>
    </location>
</feature>
<accession>A0A840BM81</accession>
<protein>
    <recommendedName>
        <fullName evidence="4">Lipoprotein</fullName>
    </recommendedName>
</protein>
<dbReference type="AlphaFoldDB" id="A0A840BM81"/>
<evidence type="ECO:0000313" key="2">
    <source>
        <dbReference type="EMBL" id="MBB4012639.1"/>
    </source>
</evidence>
<evidence type="ECO:0000313" key="3">
    <source>
        <dbReference type="Proteomes" id="UP000561045"/>
    </source>
</evidence>
<name>A0A840BM81_9RHOO</name>
<dbReference type="Proteomes" id="UP000561045">
    <property type="component" value="Unassembled WGS sequence"/>
</dbReference>
<comment type="caution">
    <text evidence="2">The sequence shown here is derived from an EMBL/GenBank/DDBJ whole genome shotgun (WGS) entry which is preliminary data.</text>
</comment>
<organism evidence="2 3">
    <name type="scientific">Niveibacterium umoris</name>
    <dbReference type="NCBI Taxonomy" id="1193620"/>
    <lineage>
        <taxon>Bacteria</taxon>
        <taxon>Pseudomonadati</taxon>
        <taxon>Pseudomonadota</taxon>
        <taxon>Betaproteobacteria</taxon>
        <taxon>Rhodocyclales</taxon>
        <taxon>Rhodocyclaceae</taxon>
        <taxon>Niveibacterium</taxon>
    </lineage>
</organism>
<proteinExistence type="predicted"/>
<gene>
    <name evidence="2" type="ORF">GGR36_001947</name>
</gene>
<sequence>MKRLNLTPLALTLLLATVACGKVQEKASEKVAEAAIESAMKQQGAKDAHVDLSTGGVKTTVTDKDGKQQTLELNTAQITEADLGLPFYPGTKPAEGAANRMTNDQGVAMTLNLVTKDALDKVVAFYDPQIKKAAAGKQLVESSGPTEHMWMVAPDNGKEYGGFTVQAQRSGDSTEIQIMATHAKK</sequence>
<evidence type="ECO:0008006" key="4">
    <source>
        <dbReference type="Google" id="ProtNLM"/>
    </source>
</evidence>
<keyword evidence="1" id="KW-0732">Signal</keyword>
<feature type="signal peptide" evidence="1">
    <location>
        <begin position="1"/>
        <end position="21"/>
    </location>
</feature>
<keyword evidence="3" id="KW-1185">Reference proteome</keyword>
<reference evidence="2 3" key="1">
    <citation type="submission" date="2020-08" db="EMBL/GenBank/DDBJ databases">
        <title>Genomic Encyclopedia of Type Strains, Phase IV (KMG-IV): sequencing the most valuable type-strain genomes for metagenomic binning, comparative biology and taxonomic classification.</title>
        <authorList>
            <person name="Goeker M."/>
        </authorList>
    </citation>
    <scope>NUCLEOTIDE SEQUENCE [LARGE SCALE GENOMIC DNA]</scope>
    <source>
        <strain evidence="2 3">DSM 106739</strain>
    </source>
</reference>
<dbReference type="RefSeq" id="WP_183634426.1">
    <property type="nucleotide sequence ID" value="NZ_BAABLE010000011.1"/>
</dbReference>
<dbReference type="EMBL" id="JACIET010000001">
    <property type="protein sequence ID" value="MBB4012639.1"/>
    <property type="molecule type" value="Genomic_DNA"/>
</dbReference>